<dbReference type="GO" id="GO:0005737">
    <property type="term" value="C:cytoplasm"/>
    <property type="evidence" value="ECO:0007669"/>
    <property type="project" value="TreeGrafter"/>
</dbReference>
<reference evidence="7" key="1">
    <citation type="journal article" date="2020" name="bioRxiv">
        <title>Comparative genomics of Chlamydomonas.</title>
        <authorList>
            <person name="Craig R.J."/>
            <person name="Hasan A.R."/>
            <person name="Ness R.W."/>
            <person name="Keightley P.D."/>
        </authorList>
    </citation>
    <scope>NUCLEOTIDE SEQUENCE</scope>
    <source>
        <strain evidence="7">CCAP 11/70</strain>
    </source>
</reference>
<evidence type="ECO:0000256" key="1">
    <source>
        <dbReference type="ARBA" id="ARBA00004141"/>
    </source>
</evidence>
<keyword evidence="4" id="KW-1133">Transmembrane helix</keyword>
<evidence type="ECO:0000256" key="5">
    <source>
        <dbReference type="ARBA" id="ARBA00023136"/>
    </source>
</evidence>
<dbReference type="Pfam" id="PF04117">
    <property type="entry name" value="Mpv17_PMP22"/>
    <property type="match status" value="1"/>
</dbReference>
<protein>
    <submittedName>
        <fullName evidence="7">Uncharacterized protein</fullName>
    </submittedName>
</protein>
<dbReference type="InterPro" id="IPR007248">
    <property type="entry name" value="Mpv17_PMP22"/>
</dbReference>
<comment type="similarity">
    <text evidence="2">Belongs to the peroxisomal membrane protein PXMP2/4 family.</text>
</comment>
<keyword evidence="8" id="KW-1185">Reference proteome</keyword>
<name>A0A835XJQ1_9CHLO</name>
<dbReference type="PANTHER" id="PTHR11266:SF17">
    <property type="entry name" value="PROTEIN MPV17"/>
    <property type="match status" value="1"/>
</dbReference>
<feature type="compositionally biased region" description="Polar residues" evidence="6">
    <location>
        <begin position="10"/>
        <end position="22"/>
    </location>
</feature>
<feature type="region of interest" description="Disordered" evidence="6">
    <location>
        <begin position="43"/>
        <end position="74"/>
    </location>
</feature>
<evidence type="ECO:0000256" key="6">
    <source>
        <dbReference type="SAM" id="MobiDB-lite"/>
    </source>
</evidence>
<evidence type="ECO:0000313" key="8">
    <source>
        <dbReference type="Proteomes" id="UP000612055"/>
    </source>
</evidence>
<sequence>MALQRLPARSATTAQPRTSSGLAQRRLATSRGRVSLAARVLNVASGSRPGAPQQPPQAPSSPPSGARRVTSPSLPSILAGVGGTVLLGAAALHAGDPHSAGLVGHGLAAAREFGPGDLLQHSFGPSRTLWEMMLHSPQATANAAASAAHHASHNALVQPSPQALLHLTAPPAGAEGEEGGLVAQARSVADGAVAAVKGAAGEVCDGYNRWLEESPLMCKIVTGNFFTIAGDMLAQLGTGGGGHGDTGDASATAASAGGRKKVDFMRTARLCIETSALGTPLGHWWFGLLDSSIMPDDPHCPAAVMSKMLLDQVCFAPAGLAMFFVAIKLLEGKPGDIGPTLKKSYVKALLGGYLLWPVAGVLNFALLPNEYRLLFNNCVNIVWTCFLSIMSSGDADSSETGETASPASAPSAASSHVAQELAAAAVVAAAAIAAAGDRPSFGYVAGLAVALVEAAGLSLPPGDGAALPPQSPPPSPLFAPGATACFNGVCVELCSQPPEALH</sequence>
<evidence type="ECO:0000256" key="3">
    <source>
        <dbReference type="ARBA" id="ARBA00022692"/>
    </source>
</evidence>
<evidence type="ECO:0000256" key="4">
    <source>
        <dbReference type="ARBA" id="ARBA00022989"/>
    </source>
</evidence>
<proteinExistence type="inferred from homology"/>
<evidence type="ECO:0000256" key="2">
    <source>
        <dbReference type="ARBA" id="ARBA00006824"/>
    </source>
</evidence>
<comment type="subcellular location">
    <subcellularLocation>
        <location evidence="1">Membrane</location>
        <topology evidence="1">Multi-pass membrane protein</topology>
    </subcellularLocation>
</comment>
<dbReference type="OrthoDB" id="547514at2759"/>
<feature type="compositionally biased region" description="Pro residues" evidence="6">
    <location>
        <begin position="52"/>
        <end position="62"/>
    </location>
</feature>
<accession>A0A835XJQ1</accession>
<dbReference type="PANTHER" id="PTHR11266">
    <property type="entry name" value="PEROXISOMAL MEMBRANE PROTEIN 2, PXMP2 MPV17"/>
    <property type="match status" value="1"/>
</dbReference>
<comment type="caution">
    <text evidence="7">The sequence shown here is derived from an EMBL/GenBank/DDBJ whole genome shotgun (WGS) entry which is preliminary data.</text>
</comment>
<keyword evidence="5" id="KW-0472">Membrane</keyword>
<dbReference type="GO" id="GO:0016020">
    <property type="term" value="C:membrane"/>
    <property type="evidence" value="ECO:0007669"/>
    <property type="project" value="UniProtKB-SubCell"/>
</dbReference>
<feature type="region of interest" description="Disordered" evidence="6">
    <location>
        <begin position="1"/>
        <end position="31"/>
    </location>
</feature>
<dbReference type="AlphaFoldDB" id="A0A835XJQ1"/>
<evidence type="ECO:0000313" key="7">
    <source>
        <dbReference type="EMBL" id="KAG2484417.1"/>
    </source>
</evidence>
<organism evidence="7 8">
    <name type="scientific">Edaphochlamys debaryana</name>
    <dbReference type="NCBI Taxonomy" id="47281"/>
    <lineage>
        <taxon>Eukaryota</taxon>
        <taxon>Viridiplantae</taxon>
        <taxon>Chlorophyta</taxon>
        <taxon>core chlorophytes</taxon>
        <taxon>Chlorophyceae</taxon>
        <taxon>CS clade</taxon>
        <taxon>Chlamydomonadales</taxon>
        <taxon>Chlamydomonadales incertae sedis</taxon>
        <taxon>Edaphochlamys</taxon>
    </lineage>
</organism>
<dbReference type="Proteomes" id="UP000612055">
    <property type="component" value="Unassembled WGS sequence"/>
</dbReference>
<dbReference type="EMBL" id="JAEHOE010000151">
    <property type="protein sequence ID" value="KAG2484417.1"/>
    <property type="molecule type" value="Genomic_DNA"/>
</dbReference>
<gene>
    <name evidence="7" type="ORF">HYH03_016831</name>
</gene>
<keyword evidence="3" id="KW-0812">Transmembrane</keyword>